<dbReference type="InterPro" id="IPR057512">
    <property type="entry name" value="RTG2_C"/>
</dbReference>
<protein>
    <recommendedName>
        <fullName evidence="5">Retrograde regulation protein 2</fullName>
    </recommendedName>
</protein>
<dbReference type="InterPro" id="IPR003695">
    <property type="entry name" value="Ppx_GppA_N"/>
</dbReference>
<reference evidence="3" key="2">
    <citation type="submission" date="2023-05" db="EMBL/GenBank/DDBJ databases">
        <authorList>
            <consortium name="Lawrence Berkeley National Laboratory"/>
            <person name="Steindorff A."/>
            <person name="Hensen N."/>
            <person name="Bonometti L."/>
            <person name="Westerberg I."/>
            <person name="Brannstrom I.O."/>
            <person name="Guillou S."/>
            <person name="Cros-Aarteil S."/>
            <person name="Calhoun S."/>
            <person name="Haridas S."/>
            <person name="Kuo A."/>
            <person name="Mondo S."/>
            <person name="Pangilinan J."/>
            <person name="Riley R."/>
            <person name="Labutti K."/>
            <person name="Andreopoulos B."/>
            <person name="Lipzen A."/>
            <person name="Chen C."/>
            <person name="Yanf M."/>
            <person name="Daum C."/>
            <person name="Ng V."/>
            <person name="Clum A."/>
            <person name="Ohm R."/>
            <person name="Martin F."/>
            <person name="Silar P."/>
            <person name="Natvig D."/>
            <person name="Lalanne C."/>
            <person name="Gautier V."/>
            <person name="Ament-Velasquez S.L."/>
            <person name="Kruys A."/>
            <person name="Hutchinson M.I."/>
            <person name="Powell A.J."/>
            <person name="Barry K."/>
            <person name="Miller A.N."/>
            <person name="Grigoriev I.V."/>
            <person name="Debuchy R."/>
            <person name="Gladieux P."/>
            <person name="Thoren M.H."/>
            <person name="Johannesson H."/>
        </authorList>
    </citation>
    <scope>NUCLEOTIDE SEQUENCE</scope>
    <source>
        <strain evidence="3">CBS 123565</strain>
    </source>
</reference>
<dbReference type="FunFam" id="3.30.420.40:FF:000191">
    <property type="entry name" value="Retrograde regulation protein 2"/>
    <property type="match status" value="1"/>
</dbReference>
<evidence type="ECO:0000259" key="2">
    <source>
        <dbReference type="Pfam" id="PF23566"/>
    </source>
</evidence>
<reference evidence="3" key="1">
    <citation type="journal article" date="2023" name="Mol. Phylogenet. Evol.">
        <title>Genome-scale phylogeny and comparative genomics of the fungal order Sordariales.</title>
        <authorList>
            <person name="Hensen N."/>
            <person name="Bonometti L."/>
            <person name="Westerberg I."/>
            <person name="Brannstrom I.O."/>
            <person name="Guillou S."/>
            <person name="Cros-Aarteil S."/>
            <person name="Calhoun S."/>
            <person name="Haridas S."/>
            <person name="Kuo A."/>
            <person name="Mondo S."/>
            <person name="Pangilinan J."/>
            <person name="Riley R."/>
            <person name="LaButti K."/>
            <person name="Andreopoulos B."/>
            <person name="Lipzen A."/>
            <person name="Chen C."/>
            <person name="Yan M."/>
            <person name="Daum C."/>
            <person name="Ng V."/>
            <person name="Clum A."/>
            <person name="Steindorff A."/>
            <person name="Ohm R.A."/>
            <person name="Martin F."/>
            <person name="Silar P."/>
            <person name="Natvig D.O."/>
            <person name="Lalanne C."/>
            <person name="Gautier V."/>
            <person name="Ament-Velasquez S.L."/>
            <person name="Kruys A."/>
            <person name="Hutchinson M.I."/>
            <person name="Powell A.J."/>
            <person name="Barry K."/>
            <person name="Miller A.N."/>
            <person name="Grigoriev I.V."/>
            <person name="Debuchy R."/>
            <person name="Gladieux P."/>
            <person name="Hiltunen Thoren M."/>
            <person name="Johannesson H."/>
        </authorList>
    </citation>
    <scope>NUCLEOTIDE SEQUENCE</scope>
    <source>
        <strain evidence="3">CBS 123565</strain>
    </source>
</reference>
<dbReference type="SUPFAM" id="SSF53067">
    <property type="entry name" value="Actin-like ATPase domain"/>
    <property type="match status" value="2"/>
</dbReference>
<dbReference type="Gene3D" id="3.30.420.40">
    <property type="match status" value="1"/>
</dbReference>
<feature type="domain" description="RTG2 C-terminal" evidence="2">
    <location>
        <begin position="400"/>
        <end position="595"/>
    </location>
</feature>
<dbReference type="PANTHER" id="PTHR30005:SF0">
    <property type="entry name" value="RETROGRADE REGULATION PROTEIN 2"/>
    <property type="match status" value="1"/>
</dbReference>
<dbReference type="InterPro" id="IPR043129">
    <property type="entry name" value="ATPase_NBD"/>
</dbReference>
<organism evidence="3 4">
    <name type="scientific">Trichocladium antarcticum</name>
    <dbReference type="NCBI Taxonomy" id="1450529"/>
    <lineage>
        <taxon>Eukaryota</taxon>
        <taxon>Fungi</taxon>
        <taxon>Dikarya</taxon>
        <taxon>Ascomycota</taxon>
        <taxon>Pezizomycotina</taxon>
        <taxon>Sordariomycetes</taxon>
        <taxon>Sordariomycetidae</taxon>
        <taxon>Sordariales</taxon>
        <taxon>Chaetomiaceae</taxon>
        <taxon>Trichocladium</taxon>
    </lineage>
</organism>
<name>A0AAN6UGS6_9PEZI</name>
<evidence type="ECO:0000259" key="1">
    <source>
        <dbReference type="Pfam" id="PF02541"/>
    </source>
</evidence>
<dbReference type="AlphaFoldDB" id="A0AAN6UGS6"/>
<keyword evidence="4" id="KW-1185">Reference proteome</keyword>
<evidence type="ECO:0000313" key="3">
    <source>
        <dbReference type="EMBL" id="KAK4132434.1"/>
    </source>
</evidence>
<dbReference type="GO" id="GO:0006357">
    <property type="term" value="P:regulation of transcription by RNA polymerase II"/>
    <property type="evidence" value="ECO:0007669"/>
    <property type="project" value="TreeGrafter"/>
</dbReference>
<feature type="domain" description="Ppx/GppA phosphatase N-terminal" evidence="1">
    <location>
        <begin position="51"/>
        <end position="179"/>
    </location>
</feature>
<dbReference type="EMBL" id="MU853418">
    <property type="protein sequence ID" value="KAK4132434.1"/>
    <property type="molecule type" value="Genomic_DNA"/>
</dbReference>
<evidence type="ECO:0008006" key="5">
    <source>
        <dbReference type="Google" id="ProtNLM"/>
    </source>
</evidence>
<dbReference type="Gene3D" id="3.30.420.150">
    <property type="entry name" value="Exopolyphosphatase. Domain 2"/>
    <property type="match status" value="1"/>
</dbReference>
<evidence type="ECO:0000313" key="4">
    <source>
        <dbReference type="Proteomes" id="UP001304895"/>
    </source>
</evidence>
<accession>A0AAN6UGS6</accession>
<sequence length="610" mass="65298">MGILVDIVTLDNLMEKMPRWDPNGSNHLYALVDMGSNGIRFSISDLSPPRARLLKCIYRERAAISLFDALSGPSLLFPPETIGLVSQTLARFKAIAIDDYGVPPTQVRVFATEAMRRAQNADAMLEAIHVASPDLTVHILAPEVETLFGAVGAGSGFVDMKGLVLDLGGGSVQMTYLETNAAKASGGGDNFEDFDREIAAALVGQSLPFGAARLIKVLESSDDDALAAAKSQLAGGLSEAFGKLRATFPSLAAAAALAWESEKLKKGQDNSGINIYLCGGGFRGYGSMLMHNHPVQPYPIPSVGSFTVSGKLFGRTKDMLRVNKSFDGKIFGMSKRRRAQFPAIVAVVDALIAAVPPIRSVTFCSGGNREGALMMSLPREIRESNPLTLSEAAMEGSVALAQVKRSETIQQVVDTLQSALPPGLDLPLTTTIFGLQLGTLYTNQIWTGLGEDADANASAALHNAVNCPDAPGLTHLSRAVLGVTLCARWGAGLGPIDHQLYQNLRVLVDSADPDTSFWADYTGAVTAALAMHIRTWPKTQHAIGDNIRFRSTAERGRKFKVHLEIFLNEEAARGVDPNSLVDLFKMVGKQKHDGKKVTVTVINTFPLKGN</sequence>
<dbReference type="PANTHER" id="PTHR30005">
    <property type="entry name" value="EXOPOLYPHOSPHATASE"/>
    <property type="match status" value="1"/>
</dbReference>
<dbReference type="InterPro" id="IPR050273">
    <property type="entry name" value="GppA/Ppx_hydrolase"/>
</dbReference>
<dbReference type="Proteomes" id="UP001304895">
    <property type="component" value="Unassembled WGS sequence"/>
</dbReference>
<gene>
    <name evidence="3" type="ORF">BT67DRAFT_385451</name>
</gene>
<dbReference type="Pfam" id="PF02541">
    <property type="entry name" value="Ppx-GppA"/>
    <property type="match status" value="1"/>
</dbReference>
<comment type="caution">
    <text evidence="3">The sequence shown here is derived from an EMBL/GenBank/DDBJ whole genome shotgun (WGS) entry which is preliminary data.</text>
</comment>
<dbReference type="Pfam" id="PF23566">
    <property type="entry name" value="RTG2_C"/>
    <property type="match status" value="1"/>
</dbReference>
<proteinExistence type="predicted"/>